<comment type="caution">
    <text evidence="1">The sequence shown here is derived from an EMBL/GenBank/DDBJ whole genome shotgun (WGS) entry which is preliminary data.</text>
</comment>
<dbReference type="EMBL" id="JAMDLW010000019">
    <property type="protein sequence ID" value="MCY9520834.1"/>
    <property type="molecule type" value="Genomic_DNA"/>
</dbReference>
<organism evidence="1 2">
    <name type="scientific">Paenibacillus apiarius</name>
    <dbReference type="NCBI Taxonomy" id="46240"/>
    <lineage>
        <taxon>Bacteria</taxon>
        <taxon>Bacillati</taxon>
        <taxon>Bacillota</taxon>
        <taxon>Bacilli</taxon>
        <taxon>Bacillales</taxon>
        <taxon>Paenibacillaceae</taxon>
        <taxon>Paenibacillus</taxon>
    </lineage>
</organism>
<dbReference type="Proteomes" id="UP001207626">
    <property type="component" value="Unassembled WGS sequence"/>
</dbReference>
<reference evidence="1 2" key="1">
    <citation type="submission" date="2022-05" db="EMBL/GenBank/DDBJ databases">
        <title>Genome Sequencing of Bee-Associated Microbes.</title>
        <authorList>
            <person name="Dunlap C."/>
        </authorList>
    </citation>
    <scope>NUCLEOTIDE SEQUENCE [LARGE SCALE GENOMIC DNA]</scope>
    <source>
        <strain evidence="1 2">NRRL NRS-1438</strain>
    </source>
</reference>
<evidence type="ECO:0000313" key="1">
    <source>
        <dbReference type="EMBL" id="MCY9520834.1"/>
    </source>
</evidence>
<dbReference type="InterPro" id="IPR027417">
    <property type="entry name" value="P-loop_NTPase"/>
</dbReference>
<name>A0ABT4DU32_9BACL</name>
<dbReference type="Gene3D" id="3.40.50.300">
    <property type="entry name" value="P-loop containing nucleotide triphosphate hydrolases"/>
    <property type="match status" value="1"/>
</dbReference>
<accession>A0ABT4DU32</accession>
<sequence length="244" mass="28066">MAKGIFIGACDKSIHLIALATFLTRLERKVLLVDATMTQRLGYYTGLQQKRHISILSWNGIDVMCNTANWADMEQGLERHGGDLSLYDDVIIDTDRSAFGNAKQWRAADIRFMTHTLERYALYRNIEWLQAVQLHDNGEPLEFISLQLRSVEPDAEAAFIAELYHSGFSHRWIREPIAIVEGEQDWAAQMGHEHEGRFEAASYMRSTKKAWRALTECFTGQLPDKVWRRCLKTGKKGRIRYAAM</sequence>
<proteinExistence type="predicted"/>
<evidence type="ECO:0000313" key="2">
    <source>
        <dbReference type="Proteomes" id="UP001207626"/>
    </source>
</evidence>
<keyword evidence="2" id="KW-1185">Reference proteome</keyword>
<dbReference type="RefSeq" id="WP_087435530.1">
    <property type="nucleotide sequence ID" value="NZ_JAMDLV010000036.1"/>
</dbReference>
<dbReference type="SUPFAM" id="SSF52540">
    <property type="entry name" value="P-loop containing nucleoside triphosphate hydrolases"/>
    <property type="match status" value="1"/>
</dbReference>
<gene>
    <name evidence="1" type="ORF">M5X09_14345</name>
</gene>
<protein>
    <submittedName>
        <fullName evidence="1">Uncharacterized protein</fullName>
    </submittedName>
</protein>